<dbReference type="PANTHER" id="PTHR11533:SF174">
    <property type="entry name" value="PUROMYCIN-SENSITIVE AMINOPEPTIDASE-RELATED"/>
    <property type="match status" value="1"/>
</dbReference>
<evidence type="ECO:0000256" key="3">
    <source>
        <dbReference type="ARBA" id="ARBA00010136"/>
    </source>
</evidence>
<dbReference type="InterPro" id="IPR050344">
    <property type="entry name" value="Peptidase_M1_aminopeptidases"/>
</dbReference>
<evidence type="ECO:0000256" key="5">
    <source>
        <dbReference type="ARBA" id="ARBA00015611"/>
    </source>
</evidence>
<keyword evidence="10" id="KW-0862">Zinc</keyword>
<accession>A0A316EHI9</accession>
<keyword evidence="17" id="KW-1185">Reference proteome</keyword>
<evidence type="ECO:0000256" key="4">
    <source>
        <dbReference type="ARBA" id="ARBA00012564"/>
    </source>
</evidence>
<evidence type="ECO:0000256" key="9">
    <source>
        <dbReference type="ARBA" id="ARBA00022801"/>
    </source>
</evidence>
<comment type="catalytic activity">
    <reaction evidence="1">
        <text>Release of an N-terminal amino acid, Xaa-|-Yaa- from a peptide, amide or arylamide. Xaa is preferably Ala, but may be most amino acids including Pro (slow action). When a terminal hydrophobic residue is followed by a prolyl residue, the two may be released as an intact Xaa-Pro dipeptide.</text>
        <dbReference type="EC" id="3.4.11.2"/>
    </reaction>
</comment>
<dbReference type="PRINTS" id="PR00756">
    <property type="entry name" value="ALADIPTASE"/>
</dbReference>
<dbReference type="SUPFAM" id="SSF63737">
    <property type="entry name" value="Leukotriene A4 hydrolase N-terminal domain"/>
    <property type="match status" value="1"/>
</dbReference>
<dbReference type="Gene3D" id="2.60.40.1730">
    <property type="entry name" value="tricorn interacting facor f3 domain"/>
    <property type="match status" value="1"/>
</dbReference>
<evidence type="ECO:0000259" key="14">
    <source>
        <dbReference type="Pfam" id="PF17900"/>
    </source>
</evidence>
<dbReference type="InterPro" id="IPR001930">
    <property type="entry name" value="Peptidase_M1"/>
</dbReference>
<dbReference type="Pfam" id="PF01433">
    <property type="entry name" value="Peptidase_M1"/>
    <property type="match status" value="1"/>
</dbReference>
<dbReference type="PANTHER" id="PTHR11533">
    <property type="entry name" value="PROTEASE M1 ZINC METALLOPROTEASE"/>
    <property type="match status" value="1"/>
</dbReference>
<keyword evidence="11" id="KW-0482">Metalloprotease</keyword>
<dbReference type="InterPro" id="IPR014782">
    <property type="entry name" value="Peptidase_M1_dom"/>
</dbReference>
<dbReference type="EMBL" id="QGGO01000001">
    <property type="protein sequence ID" value="PWK29257.1"/>
    <property type="molecule type" value="Genomic_DNA"/>
</dbReference>
<sequence>MKNLLFLSLFILTHFTIFAQISDSECAIGKIEAMQKRLQNAKLQGNQAADNNIDVSYYKLDLSIAYTTQSVKGEVTINAKSKIAELSQVTIDLQNALTTDSVKIGNSKMPYLHQSNQILINLDKKYAENQLVSLVIYYHGTPGSSGFNSFVFGTHNSQKDLAIWSLSEPYGSSDWFPCKNAVDDKADSSDVWITADKYYVSVSNGVLQKVVENQNGTKTYQWKNRYPIAQYLISIALSNYSEYKNSFKYDGVNEMPVTHFIYPESLTATNKLALDKTVFMLDLFSQKFGLYPFIKEKYGHAQFGWGGGMEHQTCTSISSFGETLIAHELTHQWFGDKITCKNWENIWLNEGFASYGECIYTEAIGGKVAYDNYIKSFMNSAKTAKGTIFVQDVNNINEIFSSSRTYRKGATVLHMLRGIVGDDVFYKILQTYISSKNAYSNATTEDFQAIAEQVYGQKLDYFFKQWIYGESYPKYKMQWSSQSQINGSYKVNLNISQTTGTNLTFFTMPIQMKIAFGLGDTTVTVFNDKASQSFEILVKDKPVNVTFDANNWILKDIETVNILANEPVFGDTFGLNVFPNPSSDEINVSYQLPKNATVRISMVDFSGKEIFKSVEEKLTQGNYSQNIKINDFPAGTYIINLNVDGQNESRKLLMVK</sequence>
<dbReference type="GO" id="GO:0043171">
    <property type="term" value="P:peptide catabolic process"/>
    <property type="evidence" value="ECO:0007669"/>
    <property type="project" value="TreeGrafter"/>
</dbReference>
<dbReference type="GO" id="GO:0005737">
    <property type="term" value="C:cytoplasm"/>
    <property type="evidence" value="ECO:0007669"/>
    <property type="project" value="TreeGrafter"/>
</dbReference>
<dbReference type="GO" id="GO:0070006">
    <property type="term" value="F:metalloaminopeptidase activity"/>
    <property type="evidence" value="ECO:0007669"/>
    <property type="project" value="TreeGrafter"/>
</dbReference>
<keyword evidence="6" id="KW-0031">Aminopeptidase</keyword>
<proteinExistence type="inferred from homology"/>
<feature type="chain" id="PRO_5016280999" description="Aminopeptidase N" evidence="12">
    <location>
        <begin position="20"/>
        <end position="656"/>
    </location>
</feature>
<dbReference type="InterPro" id="IPR027268">
    <property type="entry name" value="Peptidase_M4/M1_CTD_sf"/>
</dbReference>
<dbReference type="GO" id="GO:0042277">
    <property type="term" value="F:peptide binding"/>
    <property type="evidence" value="ECO:0007669"/>
    <property type="project" value="TreeGrafter"/>
</dbReference>
<evidence type="ECO:0000259" key="15">
    <source>
        <dbReference type="Pfam" id="PF18962"/>
    </source>
</evidence>
<dbReference type="GO" id="GO:0008270">
    <property type="term" value="F:zinc ion binding"/>
    <property type="evidence" value="ECO:0007669"/>
    <property type="project" value="InterPro"/>
</dbReference>
<feature type="domain" description="Secretion system C-terminal sorting" evidence="15">
    <location>
        <begin position="577"/>
        <end position="653"/>
    </location>
</feature>
<evidence type="ECO:0000259" key="13">
    <source>
        <dbReference type="Pfam" id="PF01433"/>
    </source>
</evidence>
<feature type="domain" description="Aminopeptidase N-like N-terminal" evidence="14">
    <location>
        <begin position="56"/>
        <end position="232"/>
    </location>
</feature>
<evidence type="ECO:0000256" key="6">
    <source>
        <dbReference type="ARBA" id="ARBA00022438"/>
    </source>
</evidence>
<dbReference type="AlphaFoldDB" id="A0A316EHI9"/>
<feature type="signal peptide" evidence="12">
    <location>
        <begin position="1"/>
        <end position="19"/>
    </location>
</feature>
<dbReference type="Pfam" id="PF17900">
    <property type="entry name" value="Peptidase_M1_N"/>
    <property type="match status" value="1"/>
</dbReference>
<reference evidence="16 17" key="1">
    <citation type="submission" date="2018-05" db="EMBL/GenBank/DDBJ databases">
        <title>Genomic Encyclopedia of Archaeal and Bacterial Type Strains, Phase II (KMG-II): from individual species to whole genera.</title>
        <authorList>
            <person name="Goeker M."/>
        </authorList>
    </citation>
    <scope>NUCLEOTIDE SEQUENCE [LARGE SCALE GENOMIC DNA]</scope>
    <source>
        <strain evidence="16 17">DSM 22214</strain>
    </source>
</reference>
<comment type="cofactor">
    <cofactor evidence="2">
        <name>Zn(2+)</name>
        <dbReference type="ChEBI" id="CHEBI:29105"/>
    </cofactor>
</comment>
<name>A0A316EHI9_9BACT</name>
<dbReference type="GO" id="GO:0006508">
    <property type="term" value="P:proteolysis"/>
    <property type="evidence" value="ECO:0007669"/>
    <property type="project" value="UniProtKB-KW"/>
</dbReference>
<evidence type="ECO:0000256" key="7">
    <source>
        <dbReference type="ARBA" id="ARBA00022670"/>
    </source>
</evidence>
<dbReference type="Proteomes" id="UP000245489">
    <property type="component" value="Unassembled WGS sequence"/>
</dbReference>
<evidence type="ECO:0000256" key="8">
    <source>
        <dbReference type="ARBA" id="ARBA00022723"/>
    </source>
</evidence>
<dbReference type="Pfam" id="PF18962">
    <property type="entry name" value="Por_Secre_tail"/>
    <property type="match status" value="1"/>
</dbReference>
<dbReference type="GO" id="GO:0016285">
    <property type="term" value="F:alanyl aminopeptidase activity"/>
    <property type="evidence" value="ECO:0007669"/>
    <property type="project" value="UniProtKB-EC"/>
</dbReference>
<evidence type="ECO:0000256" key="1">
    <source>
        <dbReference type="ARBA" id="ARBA00000098"/>
    </source>
</evidence>
<keyword evidence="7" id="KW-0645">Protease</keyword>
<evidence type="ECO:0000256" key="12">
    <source>
        <dbReference type="SAM" id="SignalP"/>
    </source>
</evidence>
<dbReference type="RefSeq" id="WP_109740892.1">
    <property type="nucleotide sequence ID" value="NZ_QGGO01000001.1"/>
</dbReference>
<evidence type="ECO:0000313" key="17">
    <source>
        <dbReference type="Proteomes" id="UP000245489"/>
    </source>
</evidence>
<dbReference type="NCBIfam" id="TIGR04183">
    <property type="entry name" value="Por_Secre_tail"/>
    <property type="match status" value="1"/>
</dbReference>
<dbReference type="Gene3D" id="1.10.390.10">
    <property type="entry name" value="Neutral Protease Domain 2"/>
    <property type="match status" value="1"/>
</dbReference>
<dbReference type="GO" id="GO:0005615">
    <property type="term" value="C:extracellular space"/>
    <property type="evidence" value="ECO:0007669"/>
    <property type="project" value="TreeGrafter"/>
</dbReference>
<dbReference type="EC" id="3.4.11.2" evidence="4"/>
<keyword evidence="12" id="KW-0732">Signal</keyword>
<comment type="caution">
    <text evidence="16">The sequence shown here is derived from an EMBL/GenBank/DDBJ whole genome shotgun (WGS) entry which is preliminary data.</text>
</comment>
<comment type="similarity">
    <text evidence="3">Belongs to the peptidase M1 family.</text>
</comment>
<organism evidence="16 17">
    <name type="scientific">Arcicella aurantiaca</name>
    <dbReference type="NCBI Taxonomy" id="591202"/>
    <lineage>
        <taxon>Bacteria</taxon>
        <taxon>Pseudomonadati</taxon>
        <taxon>Bacteroidota</taxon>
        <taxon>Cytophagia</taxon>
        <taxon>Cytophagales</taxon>
        <taxon>Flectobacillaceae</taxon>
        <taxon>Arcicella</taxon>
    </lineage>
</organism>
<dbReference type="OrthoDB" id="100605at2"/>
<feature type="domain" description="Peptidase M1 membrane alanine aminopeptidase" evidence="13">
    <location>
        <begin position="322"/>
        <end position="466"/>
    </location>
</feature>
<keyword evidence="8" id="KW-0479">Metal-binding</keyword>
<evidence type="ECO:0000256" key="10">
    <source>
        <dbReference type="ARBA" id="ARBA00022833"/>
    </source>
</evidence>
<evidence type="ECO:0000313" key="16">
    <source>
        <dbReference type="EMBL" id="PWK29257.1"/>
    </source>
</evidence>
<gene>
    <name evidence="16" type="ORF">LV89_00097</name>
</gene>
<dbReference type="InterPro" id="IPR045357">
    <property type="entry name" value="Aminopeptidase_N-like_N"/>
</dbReference>
<dbReference type="GO" id="GO:0016020">
    <property type="term" value="C:membrane"/>
    <property type="evidence" value="ECO:0007669"/>
    <property type="project" value="TreeGrafter"/>
</dbReference>
<dbReference type="CDD" id="cd09603">
    <property type="entry name" value="M1_APN_like"/>
    <property type="match status" value="1"/>
</dbReference>
<keyword evidence="9" id="KW-0378">Hydrolase</keyword>
<dbReference type="SUPFAM" id="SSF55486">
    <property type="entry name" value="Metalloproteases ('zincins'), catalytic domain"/>
    <property type="match status" value="1"/>
</dbReference>
<dbReference type="InterPro" id="IPR026444">
    <property type="entry name" value="Secre_tail"/>
</dbReference>
<evidence type="ECO:0000256" key="2">
    <source>
        <dbReference type="ARBA" id="ARBA00001947"/>
    </source>
</evidence>
<dbReference type="InterPro" id="IPR042097">
    <property type="entry name" value="Aminopeptidase_N-like_N_sf"/>
</dbReference>
<protein>
    <recommendedName>
        <fullName evidence="5">Aminopeptidase N</fullName>
        <ecNumber evidence="4">3.4.11.2</ecNumber>
    </recommendedName>
</protein>
<evidence type="ECO:0000256" key="11">
    <source>
        <dbReference type="ARBA" id="ARBA00023049"/>
    </source>
</evidence>